<proteinExistence type="predicted"/>
<reference evidence="1" key="1">
    <citation type="submission" date="2019-10" db="EMBL/GenBank/DDBJ databases">
        <title>Draft genome sequece of Microseira wollei NIES-4236.</title>
        <authorList>
            <person name="Yamaguchi H."/>
            <person name="Suzuki S."/>
            <person name="Kawachi M."/>
        </authorList>
    </citation>
    <scope>NUCLEOTIDE SEQUENCE</scope>
    <source>
        <strain evidence="1">NIES-4236</strain>
    </source>
</reference>
<dbReference type="Proteomes" id="UP001050975">
    <property type="component" value="Unassembled WGS sequence"/>
</dbReference>
<keyword evidence="2" id="KW-1185">Reference proteome</keyword>
<comment type="caution">
    <text evidence="1">The sequence shown here is derived from an EMBL/GenBank/DDBJ whole genome shotgun (WGS) entry which is preliminary data.</text>
</comment>
<dbReference type="AlphaFoldDB" id="A0AAV3XF83"/>
<name>A0AAV3XF83_9CYAN</name>
<protein>
    <submittedName>
        <fullName evidence="1">Uncharacterized protein</fullName>
    </submittedName>
</protein>
<evidence type="ECO:0000313" key="1">
    <source>
        <dbReference type="EMBL" id="GET40161.1"/>
    </source>
</evidence>
<organism evidence="1 2">
    <name type="scientific">Microseira wollei NIES-4236</name>
    <dbReference type="NCBI Taxonomy" id="2530354"/>
    <lineage>
        <taxon>Bacteria</taxon>
        <taxon>Bacillati</taxon>
        <taxon>Cyanobacteriota</taxon>
        <taxon>Cyanophyceae</taxon>
        <taxon>Oscillatoriophycideae</taxon>
        <taxon>Aerosakkonematales</taxon>
        <taxon>Aerosakkonemataceae</taxon>
        <taxon>Microseira</taxon>
    </lineage>
</organism>
<accession>A0AAV3XF83</accession>
<sequence length="72" mass="8255">MVGLLWLSSISNYPKTGLLFHSRLKSYFIQSLYGRTDSHYNFNITQNYLFVKQEGKASYSISLSANSVLPCR</sequence>
<gene>
    <name evidence="1" type="ORF">MiSe_49690</name>
</gene>
<dbReference type="EMBL" id="BLAY01000083">
    <property type="protein sequence ID" value="GET40161.1"/>
    <property type="molecule type" value="Genomic_DNA"/>
</dbReference>
<evidence type="ECO:0000313" key="2">
    <source>
        <dbReference type="Proteomes" id="UP001050975"/>
    </source>
</evidence>